<dbReference type="KEGG" id="cmic:caldi_17500"/>
<dbReference type="InterPro" id="IPR007085">
    <property type="entry name" value="DNA/pantothenate-metab_flavo_C"/>
</dbReference>
<evidence type="ECO:0000259" key="5">
    <source>
        <dbReference type="Pfam" id="PF02441"/>
    </source>
</evidence>
<dbReference type="GO" id="GO:0071513">
    <property type="term" value="C:phosphopantothenoylcysteine decarboxylase complex"/>
    <property type="evidence" value="ECO:0007669"/>
    <property type="project" value="TreeGrafter"/>
</dbReference>
<keyword evidence="8" id="KW-1185">Reference proteome</keyword>
<comment type="similarity">
    <text evidence="3 4">In the N-terminal section; belongs to the HFCD (homo-oligomeric flavin containing Cys decarboxylase) superfamily.</text>
</comment>
<evidence type="ECO:0000256" key="4">
    <source>
        <dbReference type="RuleBase" id="RU364078"/>
    </source>
</evidence>
<comment type="cofactor">
    <cofactor evidence="3">
        <name>FMN</name>
        <dbReference type="ChEBI" id="CHEBI:58210"/>
    </cofactor>
    <text evidence="3">Binds 1 FMN per subunit.</text>
</comment>
<feature type="domain" description="Flavoprotein" evidence="5">
    <location>
        <begin position="26"/>
        <end position="197"/>
    </location>
</feature>
<feature type="binding site" evidence="3">
    <location>
        <begin position="336"/>
        <end position="339"/>
    </location>
    <ligand>
        <name>CTP</name>
        <dbReference type="ChEBI" id="CHEBI:37563"/>
    </ligand>
</feature>
<feature type="region of interest" description="Phosphopantothenate--cysteine ligase" evidence="3">
    <location>
        <begin position="222"/>
        <end position="437"/>
    </location>
</feature>
<dbReference type="RefSeq" id="WP_319951812.1">
    <property type="nucleotide sequence ID" value="NZ_AP025628.1"/>
</dbReference>
<accession>A0AA35CJY1</accession>
<sequence length="437" mass="46165">MTGGRRRRPLSTILGPIEVRGVLRGKTVLLGVSGGIAAYKAAALCSRLVQAGATVHVLMTPAATRLVSPLTFQALSGNPVQTDLLAEQRHGHVDHVILARRADLLIVAPATANTVARLATGMAGDPVTAAALGVACPVLVCPSMEEHMYRHPLTQANLRRLEEIGYHVMAPETGYLASGLRGTGRLPEPEAILAEAVRLVCAHRAAGAGGGAVDPTLAGRRVLVTAGATREALDPVRFLSNRSTGKMGYALAREAARRGAQVVLVAGPGNLPDPEGVEVVHVESARDMHAAVLARAGWLDVAIGAAAVADYRPAVFQPHKIKKGEDRLVLELVRNPDILADLGRQKRPGQVLVGFAAETADLAEYARRKLEEKNLDLIVANDVTQPDAGFAVDTNRAVLVHRDGRQEDLPLMSKDALAAAILDRVAALLGRRDPEHG</sequence>
<dbReference type="Pfam" id="PF04127">
    <property type="entry name" value="DFP"/>
    <property type="match status" value="1"/>
</dbReference>
<dbReference type="InterPro" id="IPR035929">
    <property type="entry name" value="CoaB-like_sf"/>
</dbReference>
<dbReference type="AlphaFoldDB" id="A0AA35CJY1"/>
<dbReference type="GO" id="GO:0015941">
    <property type="term" value="P:pantothenate catabolic process"/>
    <property type="evidence" value="ECO:0007669"/>
    <property type="project" value="InterPro"/>
</dbReference>
<reference evidence="7" key="1">
    <citation type="submission" date="2022-03" db="EMBL/GenBank/DDBJ databases">
        <title>Complete genome sequence of Caldinitratiruptor microaerophilus.</title>
        <authorList>
            <person name="Mukaiyama R."/>
            <person name="Nishiyama T."/>
            <person name="Ueda K."/>
        </authorList>
    </citation>
    <scope>NUCLEOTIDE SEQUENCE</scope>
    <source>
        <strain evidence="7">JCM 16183</strain>
    </source>
</reference>
<proteinExistence type="inferred from homology"/>
<dbReference type="GO" id="GO:0015937">
    <property type="term" value="P:coenzyme A biosynthetic process"/>
    <property type="evidence" value="ECO:0007669"/>
    <property type="project" value="UniProtKB-UniRule"/>
</dbReference>
<dbReference type="Gene3D" id="3.40.50.1950">
    <property type="entry name" value="Flavin prenyltransferase-like"/>
    <property type="match status" value="1"/>
</dbReference>
<keyword evidence="2 3" id="KW-0456">Lyase</keyword>
<dbReference type="InterPro" id="IPR036551">
    <property type="entry name" value="Flavin_trans-like"/>
</dbReference>
<dbReference type="EC" id="6.3.2.5" evidence="3"/>
<dbReference type="GO" id="GO:0046872">
    <property type="term" value="F:metal ion binding"/>
    <property type="evidence" value="ECO:0007669"/>
    <property type="project" value="UniProtKB-KW"/>
</dbReference>
<evidence type="ECO:0000256" key="3">
    <source>
        <dbReference type="HAMAP-Rule" id="MF_02225"/>
    </source>
</evidence>
<dbReference type="GO" id="GO:0010181">
    <property type="term" value="F:FMN binding"/>
    <property type="evidence" value="ECO:0007669"/>
    <property type="project" value="UniProtKB-UniRule"/>
</dbReference>
<evidence type="ECO:0000256" key="1">
    <source>
        <dbReference type="ARBA" id="ARBA00022793"/>
    </source>
</evidence>
<keyword evidence="3 4" id="KW-0285">Flavoprotein</keyword>
<dbReference type="Pfam" id="PF02441">
    <property type="entry name" value="Flavoprotein"/>
    <property type="match status" value="1"/>
</dbReference>
<dbReference type="NCBIfam" id="TIGR00521">
    <property type="entry name" value="coaBC_dfp"/>
    <property type="match status" value="1"/>
</dbReference>
<feature type="domain" description="DNA/pantothenate metabolism flavoprotein C-terminal" evidence="6">
    <location>
        <begin position="217"/>
        <end position="427"/>
    </location>
</feature>
<evidence type="ECO:0000313" key="7">
    <source>
        <dbReference type="EMBL" id="BDG60660.1"/>
    </source>
</evidence>
<dbReference type="InterPro" id="IPR003382">
    <property type="entry name" value="Flavoprotein"/>
</dbReference>
<dbReference type="GO" id="GO:0004633">
    <property type="term" value="F:phosphopantothenoylcysteine decarboxylase activity"/>
    <property type="evidence" value="ECO:0007669"/>
    <property type="project" value="UniProtKB-UniRule"/>
</dbReference>
<keyword evidence="3" id="KW-0479">Metal-binding</keyword>
<feature type="binding site" evidence="3">
    <location>
        <position position="310"/>
    </location>
    <ligand>
        <name>CTP</name>
        <dbReference type="ChEBI" id="CHEBI:37563"/>
    </ligand>
</feature>
<comment type="function">
    <text evidence="4">Catalyzes two steps in the biosynthesis of coenzyme A. In the first step cysteine is conjugated to 4'-phosphopantothenate to form 4-phosphopantothenoylcysteine, in the latter compound is decarboxylated to form 4'-phosphopantotheine.</text>
</comment>
<comment type="pathway">
    <text evidence="3 4">Cofactor biosynthesis; coenzyme A biosynthesis; CoA from (R)-pantothenate: step 2/5.</text>
</comment>
<gene>
    <name evidence="3 7" type="primary">coaBC</name>
    <name evidence="7" type="ORF">caldi_17500</name>
</gene>
<dbReference type="InterPro" id="IPR005252">
    <property type="entry name" value="CoaBC"/>
</dbReference>
<comment type="function">
    <text evidence="3">Catalyzes two sequential steps in the biosynthesis of coenzyme A. In the first step cysteine is conjugated to 4'-phosphopantothenate to form 4-phosphopantothenoylcysteine. In the second step the latter compound is decarboxylated to form 4'-phosphopantotheine.</text>
</comment>
<dbReference type="GO" id="GO:0004632">
    <property type="term" value="F:phosphopantothenate--cysteine ligase activity"/>
    <property type="evidence" value="ECO:0007669"/>
    <property type="project" value="UniProtKB-UniRule"/>
</dbReference>
<feature type="region of interest" description="Phosphopantothenoylcysteine decarboxylase" evidence="3">
    <location>
        <begin position="1"/>
        <end position="221"/>
    </location>
</feature>
<dbReference type="Proteomes" id="UP001163687">
    <property type="component" value="Chromosome"/>
</dbReference>
<dbReference type="PANTHER" id="PTHR14359:SF6">
    <property type="entry name" value="PHOSPHOPANTOTHENOYLCYSTEINE DECARBOXYLASE"/>
    <property type="match status" value="1"/>
</dbReference>
<comment type="catalytic activity">
    <reaction evidence="3 4">
        <text>N-[(R)-4-phosphopantothenoyl]-L-cysteine + H(+) = (R)-4'-phosphopantetheine + CO2</text>
        <dbReference type="Rhea" id="RHEA:16793"/>
        <dbReference type="ChEBI" id="CHEBI:15378"/>
        <dbReference type="ChEBI" id="CHEBI:16526"/>
        <dbReference type="ChEBI" id="CHEBI:59458"/>
        <dbReference type="ChEBI" id="CHEBI:61723"/>
        <dbReference type="EC" id="4.1.1.36"/>
    </reaction>
</comment>
<keyword evidence="3" id="KW-0460">Magnesium</keyword>
<dbReference type="HAMAP" id="MF_02225">
    <property type="entry name" value="CoaBC"/>
    <property type="match status" value="1"/>
</dbReference>
<comment type="similarity">
    <text evidence="3 4">In the C-terminal section; belongs to the PPC synthetase family.</text>
</comment>
<dbReference type="PANTHER" id="PTHR14359">
    <property type="entry name" value="HOMO-OLIGOMERIC FLAVIN CONTAINING CYS DECARBOXYLASE FAMILY"/>
    <property type="match status" value="1"/>
</dbReference>
<feature type="binding site" evidence="3">
    <location>
        <position position="320"/>
    </location>
    <ligand>
        <name>CTP</name>
        <dbReference type="ChEBI" id="CHEBI:37563"/>
    </ligand>
</feature>
<dbReference type="Gene3D" id="3.40.50.10300">
    <property type="entry name" value="CoaB-like"/>
    <property type="match status" value="1"/>
</dbReference>
<name>A0AA35CJY1_9FIRM</name>
<comment type="caution">
    <text evidence="3">Lacks conserved residue(s) required for the propagation of feature annotation.</text>
</comment>
<keyword evidence="1 3" id="KW-0210">Decarboxylase</keyword>
<evidence type="ECO:0000313" key="8">
    <source>
        <dbReference type="Proteomes" id="UP001163687"/>
    </source>
</evidence>
<keyword evidence="3 4" id="KW-0288">FMN</keyword>
<keyword evidence="3 4" id="KW-0436">Ligase</keyword>
<dbReference type="EMBL" id="AP025628">
    <property type="protein sequence ID" value="BDG60660.1"/>
    <property type="molecule type" value="Genomic_DNA"/>
</dbReference>
<comment type="catalytic activity">
    <reaction evidence="3 4">
        <text>(R)-4'-phosphopantothenate + L-cysteine + CTP = N-[(R)-4-phosphopantothenoyl]-L-cysteine + CMP + diphosphate + H(+)</text>
        <dbReference type="Rhea" id="RHEA:19397"/>
        <dbReference type="ChEBI" id="CHEBI:10986"/>
        <dbReference type="ChEBI" id="CHEBI:15378"/>
        <dbReference type="ChEBI" id="CHEBI:33019"/>
        <dbReference type="ChEBI" id="CHEBI:35235"/>
        <dbReference type="ChEBI" id="CHEBI:37563"/>
        <dbReference type="ChEBI" id="CHEBI:59458"/>
        <dbReference type="ChEBI" id="CHEBI:60377"/>
        <dbReference type="EC" id="6.3.2.5"/>
    </reaction>
</comment>
<evidence type="ECO:0000256" key="2">
    <source>
        <dbReference type="ARBA" id="ARBA00023239"/>
    </source>
</evidence>
<feature type="binding site" evidence="3">
    <location>
        <position position="369"/>
    </location>
    <ligand>
        <name>CTP</name>
        <dbReference type="ChEBI" id="CHEBI:37563"/>
    </ligand>
</feature>
<feature type="binding site" evidence="3">
    <location>
        <position position="355"/>
    </location>
    <ligand>
        <name>CTP</name>
        <dbReference type="ChEBI" id="CHEBI:37563"/>
    </ligand>
</feature>
<feature type="binding site" evidence="3">
    <location>
        <position position="373"/>
    </location>
    <ligand>
        <name>CTP</name>
        <dbReference type="ChEBI" id="CHEBI:37563"/>
    </ligand>
</feature>
<dbReference type="EC" id="4.1.1.36" evidence="3"/>
<comment type="cofactor">
    <cofactor evidence="3">
        <name>Mg(2+)</name>
        <dbReference type="ChEBI" id="CHEBI:18420"/>
    </cofactor>
</comment>
<keyword evidence="3" id="KW-0511">Multifunctional enzyme</keyword>
<comment type="pathway">
    <text evidence="3 4">Cofactor biosynthesis; coenzyme A biosynthesis; CoA from (R)-pantothenate: step 3/5.</text>
</comment>
<organism evidence="7 8">
    <name type="scientific">Caldinitratiruptor microaerophilus</name>
    <dbReference type="NCBI Taxonomy" id="671077"/>
    <lineage>
        <taxon>Bacteria</taxon>
        <taxon>Bacillati</taxon>
        <taxon>Bacillota</taxon>
        <taxon>Clostridia</taxon>
        <taxon>Eubacteriales</taxon>
        <taxon>Symbiobacteriaceae</taxon>
        <taxon>Caldinitratiruptor</taxon>
    </lineage>
</organism>
<protein>
    <recommendedName>
        <fullName evidence="3">Coenzyme A biosynthesis bifunctional protein CoaBC</fullName>
    </recommendedName>
    <alternativeName>
        <fullName evidence="3">DNA/pantothenate metabolism flavoprotein</fullName>
    </alternativeName>
    <alternativeName>
        <fullName evidence="3">Phosphopantothenoylcysteine synthetase/decarboxylase</fullName>
        <shortName evidence="3">PPCS-PPCDC</shortName>
    </alternativeName>
    <domain>
        <recommendedName>
            <fullName evidence="3">Phosphopantothenoylcysteine decarboxylase</fullName>
            <shortName evidence="3">PPC decarboxylase</shortName>
            <shortName evidence="3">PPC-DC</shortName>
            <ecNumber evidence="3">4.1.1.36</ecNumber>
        </recommendedName>
        <alternativeName>
            <fullName evidence="3">CoaC</fullName>
        </alternativeName>
    </domain>
    <domain>
        <recommendedName>
            <fullName evidence="3">Phosphopantothenate--cysteine ligase</fullName>
            <ecNumber evidence="3">6.3.2.5</ecNumber>
        </recommendedName>
        <alternativeName>
            <fullName evidence="3">CoaB</fullName>
        </alternativeName>
        <alternativeName>
            <fullName evidence="3">Phosphopantothenoylcysteine synthetase</fullName>
            <shortName evidence="3">PPC synthetase</shortName>
            <shortName evidence="3">PPC-S</shortName>
        </alternativeName>
    </domain>
</protein>
<evidence type="ECO:0000259" key="6">
    <source>
        <dbReference type="Pfam" id="PF04127"/>
    </source>
</evidence>
<dbReference type="SUPFAM" id="SSF52507">
    <property type="entry name" value="Homo-oligomeric flavin-containing Cys decarboxylases, HFCD"/>
    <property type="match status" value="1"/>
</dbReference>
<dbReference type="SUPFAM" id="SSF102645">
    <property type="entry name" value="CoaB-like"/>
    <property type="match status" value="1"/>
</dbReference>